<dbReference type="STRING" id="307507.A0A2V0NTZ9"/>
<reference evidence="2 3" key="1">
    <citation type="journal article" date="2018" name="Sci. Rep.">
        <title>Raphidocelis subcapitata (=Pseudokirchneriella subcapitata) provides an insight into genome evolution and environmental adaptations in the Sphaeropleales.</title>
        <authorList>
            <person name="Suzuki S."/>
            <person name="Yamaguchi H."/>
            <person name="Nakajima N."/>
            <person name="Kawachi M."/>
        </authorList>
    </citation>
    <scope>NUCLEOTIDE SEQUENCE [LARGE SCALE GENOMIC DNA]</scope>
    <source>
        <strain evidence="2 3">NIES-35</strain>
    </source>
</reference>
<evidence type="ECO:0000313" key="2">
    <source>
        <dbReference type="EMBL" id="GBF88397.1"/>
    </source>
</evidence>
<dbReference type="InParanoid" id="A0A2V0NTZ9"/>
<feature type="region of interest" description="Disordered" evidence="1">
    <location>
        <begin position="530"/>
        <end position="550"/>
    </location>
</feature>
<dbReference type="PANTHER" id="PTHR38585:SF1">
    <property type="entry name" value="TRANSMEMBRANE PROTEIN"/>
    <property type="match status" value="1"/>
</dbReference>
<dbReference type="OrthoDB" id="70850at2759"/>
<dbReference type="AlphaFoldDB" id="A0A2V0NTZ9"/>
<name>A0A2V0NTZ9_9CHLO</name>
<proteinExistence type="predicted"/>
<evidence type="ECO:0000256" key="1">
    <source>
        <dbReference type="SAM" id="MobiDB-lite"/>
    </source>
</evidence>
<feature type="compositionally biased region" description="Gly residues" evidence="1">
    <location>
        <begin position="415"/>
        <end position="430"/>
    </location>
</feature>
<sequence length="582" mass="59467">MKGERQKGSKEQEERDAKAQKAVAAVQHAAHGALRKVLPYTAQLLASTAAYGLGVTATQLFGYALRISCATPVLGPCFGMLGVGFASALAGRAAAQTQQLFEAGCDVRRVKWWAPVQADEALLDSFMGVLFFRAMGGRFRSLMPSSLVAPGALAFESLPARGDGYARPLMKRELSRIFRRDGCHHCGSRRGPVIGDHMPPNKLVLRGDGQLAAWINGLPIVRQVRALTGAKVPRVRQRFYPQCQRCSIKQATALRNGVRVLVVHLSAPRYRAEHLTGVFVGMRHSVPALAPPPGNGGGGGARGSKSEAAAARGPRIVNILPFTALAEAPASAAAAAGGALEAAGPPASVGAEEMGGWCRPGLEAAAAAASAGDAPMPHADSASAAPARAASRRSSLGAAAVPATPVVVGTASRAGSGGGGGGGGRGGGFSGVRVLPVRESVEEGDVVVMTAAGDADEGGDPWGADPSPRRRAGPAADQRRAAAPPPELLTASFQQWVQRGHEGGGGGAYGADSFGGGRAAGPLALQQRARGSDDAHALADAGPGAGESSYSLRGRRAAAAGQELKARAASAAFERFQQSLHY</sequence>
<dbReference type="Proteomes" id="UP000247498">
    <property type="component" value="Unassembled WGS sequence"/>
</dbReference>
<organism evidence="2 3">
    <name type="scientific">Raphidocelis subcapitata</name>
    <dbReference type="NCBI Taxonomy" id="307507"/>
    <lineage>
        <taxon>Eukaryota</taxon>
        <taxon>Viridiplantae</taxon>
        <taxon>Chlorophyta</taxon>
        <taxon>core chlorophytes</taxon>
        <taxon>Chlorophyceae</taxon>
        <taxon>CS clade</taxon>
        <taxon>Sphaeropleales</taxon>
        <taxon>Selenastraceae</taxon>
        <taxon>Raphidocelis</taxon>
    </lineage>
</organism>
<keyword evidence="3" id="KW-1185">Reference proteome</keyword>
<dbReference type="PANTHER" id="PTHR38585">
    <property type="entry name" value="TRANSMEMBRANE PROTEIN"/>
    <property type="match status" value="1"/>
</dbReference>
<accession>A0A2V0NTZ9</accession>
<feature type="region of interest" description="Disordered" evidence="1">
    <location>
        <begin position="412"/>
        <end position="431"/>
    </location>
</feature>
<dbReference type="EMBL" id="BDRX01000004">
    <property type="protein sequence ID" value="GBF88397.1"/>
    <property type="molecule type" value="Genomic_DNA"/>
</dbReference>
<evidence type="ECO:0000313" key="3">
    <source>
        <dbReference type="Proteomes" id="UP000247498"/>
    </source>
</evidence>
<feature type="region of interest" description="Disordered" evidence="1">
    <location>
        <begin position="453"/>
        <end position="485"/>
    </location>
</feature>
<gene>
    <name evidence="2" type="ORF">Rsub_01109</name>
</gene>
<feature type="region of interest" description="Disordered" evidence="1">
    <location>
        <begin position="369"/>
        <end position="388"/>
    </location>
</feature>
<protein>
    <submittedName>
        <fullName evidence="2">Uncharacterized protein</fullName>
    </submittedName>
</protein>
<comment type="caution">
    <text evidence="2">The sequence shown here is derived from an EMBL/GenBank/DDBJ whole genome shotgun (WGS) entry which is preliminary data.</text>
</comment>
<feature type="compositionally biased region" description="Basic and acidic residues" evidence="1">
    <location>
        <begin position="1"/>
        <end position="19"/>
    </location>
</feature>
<feature type="region of interest" description="Disordered" evidence="1">
    <location>
        <begin position="1"/>
        <end position="20"/>
    </location>
</feature>